<sequence>MVDLCDILGDLEYANKLFKQVDEPNIFLYNAILRSYTHKHVYSEVIAIYKQILRYPQAKTVAFPDKFTFPIVIKACAGLVYGNLGKQIHGHVKKYGPRSNIVLENSLMDMYTKCDDLMDAQKLFDEMLERDIVSWNTILFGHTRLGKMRRARAIFQSMPEKTIVSWTTLISGYTRIGCYSDALDVFWQMQMVGLRPDEISIVSVLPACAHLGALELGKWIHIYSDKNGLLRKTFICNALIEMYAKCGSVDQAWELFCQMVDRDVISWSTMIAGFANHGKPREAVQLFAEMEKARVEPNSITFLGLLSACAHAGFLAEGIKYLDSMRRKYLIDPSVEHYGCIVDLLGRLGYLEQAIEFIRKMPVQPDSSIWGSLLSACRTRGALDIAVIAMEQLVQLEPDDIGNYVLLSNIYADLGKWDCVSKIRKVIRSKRMKKTPGCSLIEVNNVVQEFVVGDDSNPFSDDIYCMLELLFLQQSGNDSISKTYLGDSLSAELESQS</sequence>
<evidence type="ECO:0000313" key="4">
    <source>
        <dbReference type="Proteomes" id="UP000554482"/>
    </source>
</evidence>
<feature type="repeat" description="PPR" evidence="2">
    <location>
        <begin position="162"/>
        <end position="196"/>
    </location>
</feature>
<keyword evidence="1" id="KW-0677">Repeat</keyword>
<evidence type="ECO:0000256" key="2">
    <source>
        <dbReference type="PROSITE-ProRule" id="PRU00708"/>
    </source>
</evidence>
<dbReference type="EMBL" id="JABWDY010001271">
    <property type="protein sequence ID" value="KAF5207545.1"/>
    <property type="molecule type" value="Genomic_DNA"/>
</dbReference>
<dbReference type="Pfam" id="PF20431">
    <property type="entry name" value="E_motif"/>
    <property type="match status" value="1"/>
</dbReference>
<dbReference type="InterPro" id="IPR046960">
    <property type="entry name" value="PPR_At4g14850-like_plant"/>
</dbReference>
<dbReference type="InterPro" id="IPR011990">
    <property type="entry name" value="TPR-like_helical_dom_sf"/>
</dbReference>
<dbReference type="GO" id="GO:0009451">
    <property type="term" value="P:RNA modification"/>
    <property type="evidence" value="ECO:0007669"/>
    <property type="project" value="InterPro"/>
</dbReference>
<accession>A0A7J6XFA2</accession>
<evidence type="ECO:0000313" key="3">
    <source>
        <dbReference type="EMBL" id="KAF5207545.1"/>
    </source>
</evidence>
<comment type="caution">
    <text evidence="3">The sequence shown here is derived from an EMBL/GenBank/DDBJ whole genome shotgun (WGS) entry which is preliminary data.</text>
</comment>
<dbReference type="FunFam" id="1.25.40.10:FF:000348">
    <property type="entry name" value="Pentatricopeptide repeat-containing protein chloroplastic"/>
    <property type="match status" value="1"/>
</dbReference>
<dbReference type="NCBIfam" id="TIGR00756">
    <property type="entry name" value="PPR"/>
    <property type="match status" value="4"/>
</dbReference>
<feature type="repeat" description="PPR" evidence="2">
    <location>
        <begin position="263"/>
        <end position="297"/>
    </location>
</feature>
<proteinExistence type="predicted"/>
<feature type="repeat" description="PPR" evidence="2">
    <location>
        <begin position="232"/>
        <end position="262"/>
    </location>
</feature>
<gene>
    <name evidence="3" type="ORF">FRX31_002867</name>
</gene>
<dbReference type="InterPro" id="IPR046848">
    <property type="entry name" value="E_motif"/>
</dbReference>
<dbReference type="OrthoDB" id="185373at2759"/>
<dbReference type="PROSITE" id="PS51375">
    <property type="entry name" value="PPR"/>
    <property type="match status" value="4"/>
</dbReference>
<dbReference type="Pfam" id="PF01535">
    <property type="entry name" value="PPR"/>
    <property type="match status" value="3"/>
</dbReference>
<dbReference type="Pfam" id="PF13041">
    <property type="entry name" value="PPR_2"/>
    <property type="match status" value="2"/>
</dbReference>
<keyword evidence="4" id="KW-1185">Reference proteome</keyword>
<dbReference type="Proteomes" id="UP000554482">
    <property type="component" value="Unassembled WGS sequence"/>
</dbReference>
<feature type="repeat" description="PPR" evidence="2">
    <location>
        <begin position="100"/>
        <end position="134"/>
    </location>
</feature>
<dbReference type="InterPro" id="IPR002885">
    <property type="entry name" value="PPR_rpt"/>
</dbReference>
<reference evidence="3 4" key="1">
    <citation type="submission" date="2020-06" db="EMBL/GenBank/DDBJ databases">
        <title>Transcriptomic and genomic resources for Thalictrum thalictroides and T. hernandezii: Facilitating candidate gene discovery in an emerging model plant lineage.</title>
        <authorList>
            <person name="Arias T."/>
            <person name="Riano-Pachon D.M."/>
            <person name="Di Stilio V.S."/>
        </authorList>
    </citation>
    <scope>NUCLEOTIDE SEQUENCE [LARGE SCALE GENOMIC DNA]</scope>
    <source>
        <strain evidence="4">cv. WT478/WT964</strain>
        <tissue evidence="3">Leaves</tissue>
    </source>
</reference>
<dbReference type="Gene3D" id="1.25.40.10">
    <property type="entry name" value="Tetratricopeptide repeat domain"/>
    <property type="match status" value="4"/>
</dbReference>
<name>A0A7J6XFA2_THATH</name>
<evidence type="ECO:0000256" key="1">
    <source>
        <dbReference type="ARBA" id="ARBA00022737"/>
    </source>
</evidence>
<organism evidence="3 4">
    <name type="scientific">Thalictrum thalictroides</name>
    <name type="common">Rue-anemone</name>
    <name type="synonym">Anemone thalictroides</name>
    <dbReference type="NCBI Taxonomy" id="46969"/>
    <lineage>
        <taxon>Eukaryota</taxon>
        <taxon>Viridiplantae</taxon>
        <taxon>Streptophyta</taxon>
        <taxon>Embryophyta</taxon>
        <taxon>Tracheophyta</taxon>
        <taxon>Spermatophyta</taxon>
        <taxon>Magnoliopsida</taxon>
        <taxon>Ranunculales</taxon>
        <taxon>Ranunculaceae</taxon>
        <taxon>Thalictroideae</taxon>
        <taxon>Thalictrum</taxon>
    </lineage>
</organism>
<dbReference type="SUPFAM" id="SSF48452">
    <property type="entry name" value="TPR-like"/>
    <property type="match status" value="1"/>
</dbReference>
<dbReference type="GO" id="GO:0003723">
    <property type="term" value="F:RNA binding"/>
    <property type="evidence" value="ECO:0007669"/>
    <property type="project" value="InterPro"/>
</dbReference>
<dbReference type="FunFam" id="1.25.40.10:FF:000184">
    <property type="entry name" value="Pentatricopeptide repeat-containing protein, chloroplastic"/>
    <property type="match status" value="1"/>
</dbReference>
<dbReference type="PANTHER" id="PTHR47926:SF415">
    <property type="entry name" value="PENTATRICOPEPTIDE REPEAT-CONTAINING PROTEIN"/>
    <property type="match status" value="1"/>
</dbReference>
<protein>
    <submittedName>
        <fullName evidence="3">Pentatricopeptide repeat-containing protein</fullName>
    </submittedName>
</protein>
<dbReference type="PANTHER" id="PTHR47926">
    <property type="entry name" value="PENTATRICOPEPTIDE REPEAT-CONTAINING PROTEIN"/>
    <property type="match status" value="1"/>
</dbReference>
<dbReference type="AlphaFoldDB" id="A0A7J6XFA2"/>